<keyword evidence="4" id="KW-1185">Reference proteome</keyword>
<feature type="signal peptide" evidence="1">
    <location>
        <begin position="1"/>
        <end position="24"/>
    </location>
</feature>
<evidence type="ECO:0000313" key="4">
    <source>
        <dbReference type="Proteomes" id="UP001489004"/>
    </source>
</evidence>
<protein>
    <recommendedName>
        <fullName evidence="2">Amidase domain-containing protein</fullName>
    </recommendedName>
</protein>
<evidence type="ECO:0000313" key="3">
    <source>
        <dbReference type="EMBL" id="KAK9812807.1"/>
    </source>
</evidence>
<proteinExistence type="predicted"/>
<dbReference type="InterPro" id="IPR000120">
    <property type="entry name" value="Amidase"/>
</dbReference>
<dbReference type="GO" id="GO:0003824">
    <property type="term" value="F:catalytic activity"/>
    <property type="evidence" value="ECO:0007669"/>
    <property type="project" value="InterPro"/>
</dbReference>
<dbReference type="PANTHER" id="PTHR11895">
    <property type="entry name" value="TRANSAMIDASE"/>
    <property type="match status" value="1"/>
</dbReference>
<keyword evidence="1" id="KW-0732">Signal</keyword>
<dbReference type="PROSITE" id="PS51257">
    <property type="entry name" value="PROKAR_LIPOPROTEIN"/>
    <property type="match status" value="1"/>
</dbReference>
<dbReference type="Gene3D" id="3.90.1300.10">
    <property type="entry name" value="Amidase signature (AS) domain"/>
    <property type="match status" value="1"/>
</dbReference>
<dbReference type="SUPFAM" id="SSF75304">
    <property type="entry name" value="Amidase signature (AS) enzymes"/>
    <property type="match status" value="1"/>
</dbReference>
<dbReference type="PANTHER" id="PTHR11895:SF151">
    <property type="entry name" value="GLUTAMYL-TRNA(GLN) AMIDOTRANSFERASE SUBUNIT A"/>
    <property type="match status" value="1"/>
</dbReference>
<gene>
    <name evidence="3" type="ORF">WJX72_004169</name>
</gene>
<dbReference type="Pfam" id="PF01425">
    <property type="entry name" value="Amidase"/>
    <property type="match status" value="1"/>
</dbReference>
<accession>A0AAW1PVL9</accession>
<sequence>MDQSWRAALVILAVMACQPQGLQAAGGRQLAQTAAAPAPSAAVAALLAPLTAAETQLVSLTASAAITQLCSRNITAVQYASAILKQVKMYTCINAFAALDPAKVLADAKSVDDKYAAGMDIKPLCGIVFAVKDNIDVLGYPTVAGTPALEGAHPPASSPIVTRLLKANGVVLGKTRMHELANGITSINPYYGPVLNPHNPAMHVGGSSGGSAASVAAHAAPAAFCTDTGGSCRIPAAMNGIVGLRPSMGCYNAGGGFVPMTTTRDTVGLMAREVADVSMFNAIFSDCHKGYSSVTLKGTKIGYSLAHWANVTAEINGTLTAALNALTAAGVTIVPFDMTDFYKNATQLLNDGIFYTYEMPREMPRYLQTHGYELSYYDLVDKVASPGVLRAQKSYRDKPLDTFPTPTDYVQTLRTGIPTMKAMWNDYFTSYGFDTFLVPGSGVPARPIYDTEPYLRWGDNKTYVSTGNGINNWGQQSTYECPIGAPGLVIPAGMVTEVVMGTQMPITLQLFARTGDDDTLLSVGQAIQPLFATVPAPPATPLCYGCTPVVKVPNFTVGFNPARLGGKAVPAANETTSYYSLSFNGTCTTSNMLPATASS</sequence>
<organism evidence="3 4">
    <name type="scientific">[Myrmecia] bisecta</name>
    <dbReference type="NCBI Taxonomy" id="41462"/>
    <lineage>
        <taxon>Eukaryota</taxon>
        <taxon>Viridiplantae</taxon>
        <taxon>Chlorophyta</taxon>
        <taxon>core chlorophytes</taxon>
        <taxon>Trebouxiophyceae</taxon>
        <taxon>Trebouxiales</taxon>
        <taxon>Trebouxiaceae</taxon>
        <taxon>Myrmecia</taxon>
    </lineage>
</organism>
<dbReference type="AlphaFoldDB" id="A0AAW1PVL9"/>
<name>A0AAW1PVL9_9CHLO</name>
<evidence type="ECO:0000256" key="1">
    <source>
        <dbReference type="SAM" id="SignalP"/>
    </source>
</evidence>
<dbReference type="EMBL" id="JALJOR010000008">
    <property type="protein sequence ID" value="KAK9812807.1"/>
    <property type="molecule type" value="Genomic_DNA"/>
</dbReference>
<feature type="domain" description="Amidase" evidence="2">
    <location>
        <begin position="92"/>
        <end position="521"/>
    </location>
</feature>
<reference evidence="3 4" key="1">
    <citation type="journal article" date="2024" name="Nat. Commun.">
        <title>Phylogenomics reveals the evolutionary origins of lichenization in chlorophyte algae.</title>
        <authorList>
            <person name="Puginier C."/>
            <person name="Libourel C."/>
            <person name="Otte J."/>
            <person name="Skaloud P."/>
            <person name="Haon M."/>
            <person name="Grisel S."/>
            <person name="Petersen M."/>
            <person name="Berrin J.G."/>
            <person name="Delaux P.M."/>
            <person name="Dal Grande F."/>
            <person name="Keller J."/>
        </authorList>
    </citation>
    <scope>NUCLEOTIDE SEQUENCE [LARGE SCALE GENOMIC DNA]</scope>
    <source>
        <strain evidence="3 4">SAG 2043</strain>
    </source>
</reference>
<comment type="caution">
    <text evidence="3">The sequence shown here is derived from an EMBL/GenBank/DDBJ whole genome shotgun (WGS) entry which is preliminary data.</text>
</comment>
<evidence type="ECO:0000259" key="2">
    <source>
        <dbReference type="Pfam" id="PF01425"/>
    </source>
</evidence>
<feature type="chain" id="PRO_5043362815" description="Amidase domain-containing protein" evidence="1">
    <location>
        <begin position="25"/>
        <end position="599"/>
    </location>
</feature>
<dbReference type="InterPro" id="IPR036928">
    <property type="entry name" value="AS_sf"/>
</dbReference>
<dbReference type="InterPro" id="IPR023631">
    <property type="entry name" value="Amidase_dom"/>
</dbReference>
<dbReference type="Proteomes" id="UP001489004">
    <property type="component" value="Unassembled WGS sequence"/>
</dbReference>